<dbReference type="Gene3D" id="1.20.1080.10">
    <property type="entry name" value="Glycerol uptake facilitator protein"/>
    <property type="match status" value="1"/>
</dbReference>
<organism evidence="12 13">
    <name type="scientific">Capsicum baccatum</name>
    <name type="common">Peruvian pepper</name>
    <dbReference type="NCBI Taxonomy" id="33114"/>
    <lineage>
        <taxon>Eukaryota</taxon>
        <taxon>Viridiplantae</taxon>
        <taxon>Streptophyta</taxon>
        <taxon>Embryophyta</taxon>
        <taxon>Tracheophyta</taxon>
        <taxon>Spermatophyta</taxon>
        <taxon>Magnoliopsida</taxon>
        <taxon>eudicotyledons</taxon>
        <taxon>Gunneridae</taxon>
        <taxon>Pentapetalae</taxon>
        <taxon>asterids</taxon>
        <taxon>lamiids</taxon>
        <taxon>Solanales</taxon>
        <taxon>Solanaceae</taxon>
        <taxon>Solanoideae</taxon>
        <taxon>Capsiceae</taxon>
        <taxon>Capsicum</taxon>
    </lineage>
</organism>
<dbReference type="CDD" id="cd00333">
    <property type="entry name" value="MIP"/>
    <property type="match status" value="1"/>
</dbReference>
<name>A0A2G2XLB0_CAPBA</name>
<dbReference type="Proteomes" id="UP000224567">
    <property type="component" value="Unassembled WGS sequence"/>
</dbReference>
<evidence type="ECO:0000313" key="13">
    <source>
        <dbReference type="Proteomes" id="UP000224567"/>
    </source>
</evidence>
<keyword evidence="4 11" id="KW-1133">Transmembrane helix</keyword>
<feature type="transmembrane region" description="Helical" evidence="11">
    <location>
        <begin position="172"/>
        <end position="196"/>
    </location>
</feature>
<feature type="transmembrane region" description="Helical" evidence="11">
    <location>
        <begin position="21"/>
        <end position="45"/>
    </location>
</feature>
<dbReference type="InterPro" id="IPR022357">
    <property type="entry name" value="MIP_CS"/>
</dbReference>
<comment type="similarity">
    <text evidence="6">Belongs to the MIP/aquaporin (TC 1.A.8) family. TIP (TC 1.A.8.10) subfamily.</text>
</comment>
<accession>A0A2G2XLB0</accession>
<protein>
    <recommendedName>
        <fullName evidence="8">RT-TIP</fullName>
    </recommendedName>
    <alternativeName>
        <fullName evidence="9">TobRB7</fullName>
    </alternativeName>
</protein>
<comment type="function">
    <text evidence="7">Channel protein in tonoplast. These proteins may allow the diffusion of amino acids and/or peptides from the vacuolar compartment to the cytoplasm.</text>
</comment>
<evidence type="ECO:0000256" key="2">
    <source>
        <dbReference type="ARBA" id="ARBA00022448"/>
    </source>
</evidence>
<gene>
    <name evidence="12" type="ORF">CQW23_00630</name>
</gene>
<evidence type="ECO:0000313" key="12">
    <source>
        <dbReference type="EMBL" id="PHT58267.1"/>
    </source>
</evidence>
<dbReference type="PANTHER" id="PTHR45665">
    <property type="entry name" value="AQUAPORIN-8"/>
    <property type="match status" value="1"/>
</dbReference>
<evidence type="ECO:0000256" key="3">
    <source>
        <dbReference type="ARBA" id="ARBA00022692"/>
    </source>
</evidence>
<evidence type="ECO:0000256" key="11">
    <source>
        <dbReference type="SAM" id="Phobius"/>
    </source>
</evidence>
<dbReference type="GO" id="GO:0016020">
    <property type="term" value="C:membrane"/>
    <property type="evidence" value="ECO:0007669"/>
    <property type="project" value="UniProtKB-SubCell"/>
</dbReference>
<dbReference type="AlphaFoldDB" id="A0A2G2XLB0"/>
<evidence type="ECO:0000256" key="5">
    <source>
        <dbReference type="ARBA" id="ARBA00023136"/>
    </source>
</evidence>
<dbReference type="PROSITE" id="PS00221">
    <property type="entry name" value="MIP"/>
    <property type="match status" value="1"/>
</dbReference>
<keyword evidence="5 11" id="KW-0472">Membrane</keyword>
<evidence type="ECO:0000256" key="1">
    <source>
        <dbReference type="ARBA" id="ARBA00004141"/>
    </source>
</evidence>
<dbReference type="FunFam" id="1.20.1080.10:FF:000002">
    <property type="entry name" value="Probable aquaporin TIP1-1"/>
    <property type="match status" value="1"/>
</dbReference>
<feature type="transmembrane region" description="Helical" evidence="11">
    <location>
        <begin position="216"/>
        <end position="233"/>
    </location>
</feature>
<reference evidence="12 13" key="1">
    <citation type="journal article" date="2017" name="Genome Biol.">
        <title>New reference genome sequences of hot pepper reveal the massive evolution of plant disease-resistance genes by retroduplication.</title>
        <authorList>
            <person name="Kim S."/>
            <person name="Park J."/>
            <person name="Yeom S.I."/>
            <person name="Kim Y.M."/>
            <person name="Seo E."/>
            <person name="Kim K.T."/>
            <person name="Kim M.S."/>
            <person name="Lee J.M."/>
            <person name="Cheong K."/>
            <person name="Shin H.S."/>
            <person name="Kim S.B."/>
            <person name="Han K."/>
            <person name="Lee J."/>
            <person name="Park M."/>
            <person name="Lee H.A."/>
            <person name="Lee H.Y."/>
            <person name="Lee Y."/>
            <person name="Oh S."/>
            <person name="Lee J.H."/>
            <person name="Choi E."/>
            <person name="Choi E."/>
            <person name="Lee S.E."/>
            <person name="Jeon J."/>
            <person name="Kim H."/>
            <person name="Choi G."/>
            <person name="Song H."/>
            <person name="Lee J."/>
            <person name="Lee S.C."/>
            <person name="Kwon J.K."/>
            <person name="Lee H.Y."/>
            <person name="Koo N."/>
            <person name="Hong Y."/>
            <person name="Kim R.W."/>
            <person name="Kang W.H."/>
            <person name="Huh J.H."/>
            <person name="Kang B.C."/>
            <person name="Yang T.J."/>
            <person name="Lee Y.H."/>
            <person name="Bennetzen J.L."/>
            <person name="Choi D."/>
        </authorList>
    </citation>
    <scope>NUCLEOTIDE SEQUENCE [LARGE SCALE GENOMIC DNA]</scope>
    <source>
        <strain evidence="13">cv. PBC81</strain>
    </source>
</reference>
<evidence type="ECO:0000256" key="8">
    <source>
        <dbReference type="ARBA" id="ARBA00077254"/>
    </source>
</evidence>
<dbReference type="PRINTS" id="PR00783">
    <property type="entry name" value="MINTRINSICP"/>
</dbReference>
<dbReference type="SUPFAM" id="SSF81338">
    <property type="entry name" value="Aquaporin-like"/>
    <property type="match status" value="1"/>
</dbReference>
<keyword evidence="13" id="KW-1185">Reference proteome</keyword>
<evidence type="ECO:0000256" key="6">
    <source>
        <dbReference type="ARBA" id="ARBA00038477"/>
    </source>
</evidence>
<feature type="transmembrane region" description="Helical" evidence="11">
    <location>
        <begin position="140"/>
        <end position="160"/>
    </location>
</feature>
<proteinExistence type="inferred from homology"/>
<dbReference type="STRING" id="33114.A0A2G2XLB0"/>
<evidence type="ECO:0000256" key="7">
    <source>
        <dbReference type="ARBA" id="ARBA00053065"/>
    </source>
</evidence>
<sequence>MRIVIGNLKEATHPDTLKAALAEFVSMFIFVFPSEGCAIALASTLTSDGAATPGGGFIAAAISHAFSLFVAVSVSANISGGHVNPAVTFGAFLGGHISLYKSILYWIAQLLGSITALFLLKVATGGLDTSSYALRGGETPWNAVVFMIVMTFQLVYTVYATTIDPKSGDMECIAPISIGFVVGANTLGGGGLYGAAMNPAMAFGQAIDSWKWNSHWIYWLAPFVGAAIAALVYETIFIDSQNSHEQLPTKIVEKEYLKEYLIQVEYGTNYKHN</sequence>
<comment type="caution">
    <text evidence="12">The sequence shown here is derived from an EMBL/GenBank/DDBJ whole genome shotgun (WGS) entry which is preliminary data.</text>
</comment>
<evidence type="ECO:0000256" key="10">
    <source>
        <dbReference type="RuleBase" id="RU000477"/>
    </source>
</evidence>
<keyword evidence="2 10" id="KW-0813">Transport</keyword>
<dbReference type="PANTHER" id="PTHR45665:SF32">
    <property type="entry name" value="AQUAPORIN TIP1-3-LIKE"/>
    <property type="match status" value="1"/>
</dbReference>
<dbReference type="GO" id="GO:0015250">
    <property type="term" value="F:water channel activity"/>
    <property type="evidence" value="ECO:0007669"/>
    <property type="project" value="TreeGrafter"/>
</dbReference>
<evidence type="ECO:0000256" key="4">
    <source>
        <dbReference type="ARBA" id="ARBA00022989"/>
    </source>
</evidence>
<dbReference type="Pfam" id="PF00230">
    <property type="entry name" value="MIP"/>
    <property type="match status" value="1"/>
</dbReference>
<dbReference type="InterPro" id="IPR034294">
    <property type="entry name" value="Aquaporin_transptr"/>
</dbReference>
<evidence type="ECO:0000256" key="9">
    <source>
        <dbReference type="ARBA" id="ARBA00080745"/>
    </source>
</evidence>
<comment type="subcellular location">
    <subcellularLocation>
        <location evidence="1">Membrane</location>
        <topology evidence="1">Multi-pass membrane protein</topology>
    </subcellularLocation>
</comment>
<dbReference type="InterPro" id="IPR000425">
    <property type="entry name" value="MIP"/>
</dbReference>
<keyword evidence="3 10" id="KW-0812">Transmembrane</keyword>
<dbReference type="OrthoDB" id="1300481at2759"/>
<dbReference type="EMBL" id="MLFT02000001">
    <property type="protein sequence ID" value="PHT58267.1"/>
    <property type="molecule type" value="Genomic_DNA"/>
</dbReference>
<feature type="transmembrane region" description="Helical" evidence="11">
    <location>
        <begin position="57"/>
        <end position="78"/>
    </location>
</feature>
<reference evidence="13" key="2">
    <citation type="journal article" date="2017" name="J. Anim. Genet.">
        <title>Multiple reference genome sequences of hot pepper reveal the massive evolution of plant disease resistance genes by retroduplication.</title>
        <authorList>
            <person name="Kim S."/>
            <person name="Park J."/>
            <person name="Yeom S.-I."/>
            <person name="Kim Y.-M."/>
            <person name="Seo E."/>
            <person name="Kim K.-T."/>
            <person name="Kim M.-S."/>
            <person name="Lee J.M."/>
            <person name="Cheong K."/>
            <person name="Shin H.-S."/>
            <person name="Kim S.-B."/>
            <person name="Han K."/>
            <person name="Lee J."/>
            <person name="Park M."/>
            <person name="Lee H.-A."/>
            <person name="Lee H.-Y."/>
            <person name="Lee Y."/>
            <person name="Oh S."/>
            <person name="Lee J.H."/>
            <person name="Choi E."/>
            <person name="Choi E."/>
            <person name="Lee S.E."/>
            <person name="Jeon J."/>
            <person name="Kim H."/>
            <person name="Choi G."/>
            <person name="Song H."/>
            <person name="Lee J."/>
            <person name="Lee S.-C."/>
            <person name="Kwon J.-K."/>
            <person name="Lee H.-Y."/>
            <person name="Koo N."/>
            <person name="Hong Y."/>
            <person name="Kim R.W."/>
            <person name="Kang W.-H."/>
            <person name="Huh J.H."/>
            <person name="Kang B.-C."/>
            <person name="Yang T.-J."/>
            <person name="Lee Y.-H."/>
            <person name="Bennetzen J.L."/>
            <person name="Choi D."/>
        </authorList>
    </citation>
    <scope>NUCLEOTIDE SEQUENCE [LARGE SCALE GENOMIC DNA]</scope>
    <source>
        <strain evidence="13">cv. PBC81</strain>
    </source>
</reference>
<dbReference type="InterPro" id="IPR023271">
    <property type="entry name" value="Aquaporin-like"/>
</dbReference>